<evidence type="ECO:0000256" key="2">
    <source>
        <dbReference type="ARBA" id="ARBA00004613"/>
    </source>
</evidence>
<keyword evidence="7" id="KW-0677">Repeat</keyword>
<dbReference type="InterPro" id="IPR036055">
    <property type="entry name" value="LDL_receptor-like_sf"/>
</dbReference>
<dbReference type="Pfam" id="PF25106">
    <property type="entry name" value="VWA_4"/>
    <property type="match status" value="1"/>
</dbReference>
<keyword evidence="15" id="KW-1185">Reference proteome</keyword>
<dbReference type="Pfam" id="PF00057">
    <property type="entry name" value="Ldl_recept_a"/>
    <property type="match status" value="2"/>
</dbReference>
<feature type="region of interest" description="Disordered" evidence="13">
    <location>
        <begin position="853"/>
        <end position="874"/>
    </location>
</feature>
<dbReference type="PRINTS" id="PR00261">
    <property type="entry name" value="LDLRECEPTOR"/>
</dbReference>
<comment type="caution">
    <text evidence="11">Lacks conserved residue(s) required for the propagation of feature annotation.</text>
</comment>
<accession>A0A914WVH6</accession>
<dbReference type="InterPro" id="IPR050685">
    <property type="entry name" value="LDLR"/>
</dbReference>
<dbReference type="GO" id="GO:0005886">
    <property type="term" value="C:plasma membrane"/>
    <property type="evidence" value="ECO:0007669"/>
    <property type="project" value="TreeGrafter"/>
</dbReference>
<dbReference type="PROSITE" id="PS50068">
    <property type="entry name" value="LDLRA_2"/>
    <property type="match status" value="4"/>
</dbReference>
<dbReference type="InterPro" id="IPR002172">
    <property type="entry name" value="LDrepeatLR_classA_rpt"/>
</dbReference>
<evidence type="ECO:0000256" key="4">
    <source>
        <dbReference type="ARBA" id="ARBA00022536"/>
    </source>
</evidence>
<keyword evidence="10 12" id="KW-1015">Disulfide bond</keyword>
<dbReference type="GO" id="GO:0016192">
    <property type="term" value="P:vesicle-mediated transport"/>
    <property type="evidence" value="ECO:0007669"/>
    <property type="project" value="UniProtKB-ARBA"/>
</dbReference>
<keyword evidence="3" id="KW-0964">Secreted</keyword>
<evidence type="ECO:0000256" key="3">
    <source>
        <dbReference type="ARBA" id="ARBA00022525"/>
    </source>
</evidence>
<evidence type="ECO:0000256" key="8">
    <source>
        <dbReference type="ARBA" id="ARBA00022989"/>
    </source>
</evidence>
<dbReference type="SMART" id="SM00192">
    <property type="entry name" value="LDLa"/>
    <property type="match status" value="5"/>
</dbReference>
<evidence type="ECO:0000256" key="9">
    <source>
        <dbReference type="ARBA" id="ARBA00023136"/>
    </source>
</evidence>
<dbReference type="InterPro" id="IPR000742">
    <property type="entry name" value="EGF"/>
</dbReference>
<evidence type="ECO:0000256" key="1">
    <source>
        <dbReference type="ARBA" id="ARBA00004167"/>
    </source>
</evidence>
<organism evidence="15 16">
    <name type="scientific">Plectus sambesii</name>
    <dbReference type="NCBI Taxonomy" id="2011161"/>
    <lineage>
        <taxon>Eukaryota</taxon>
        <taxon>Metazoa</taxon>
        <taxon>Ecdysozoa</taxon>
        <taxon>Nematoda</taxon>
        <taxon>Chromadorea</taxon>
        <taxon>Plectida</taxon>
        <taxon>Plectina</taxon>
        <taxon>Plectoidea</taxon>
        <taxon>Plectidae</taxon>
        <taxon>Plectus</taxon>
    </lineage>
</organism>
<proteinExistence type="predicted"/>
<sequence>VDIVISTSGCECICSQQGKDQPTLDVLSDIARITHGSFVEIADTAGDYAGAATVIGSDLRPDSVEIARSQSDKPTNVTVTFNSGLNTIIGLARGNSASVTSPGNTSSLFAPGGVTSGIVVPKPAPVLNASATITAQAANNVSLLIKGNGWPDVTAMLSPNPSSAQPLVTNTPIYGLPMYVLLGYSDMKKVALIFDKVQLTDSRTGAVLLDFTPVSYSNPSLPMFAAQVGPFAVPCDYFDISVVMHNSAKEKITRLSPVSYKPQDKSEEINDHLPGDCMSGQFFCTDGTCLDADFYLDCNVDCADGSDEARPISANQCTSLPTQNTTCTPGGPTPCANCVPPDVPGVYANYTPITMAYVLDTGARMTGDIPLIASATTKYLLNFVKQYITRINSFIFVPVDLVVRPTSSSMSPLNFQDLLVHASTTGSMQMCAKPLYNGLLKAIDLSGTGGVITMFTDGTATDINLENQIISNAIAKQITINIVLADSVDCYCVCSKNNTSPDFIISAERIVWMTHGDLIEVAELASDYNGAVELVTEQLAPNAVQIGRSRDKGRTKTVVPLDSGLRTVAVVGHGSGTSQELTVTHSSISGRSVLSSNTKAVIVDMPKPATSLTAMMTAKDTAMLDVRALGWPSIRVSFSPNPWSQNPIVSYTPAFGLPLYILVGHSESDKLKLPVTSVKVIDTETGNVLMNQGNASAYMHALVTGYHAVAGPVRAFCSYVDIIVTASNNGGEQVQRLSSTAFIAQDKSDAMMSQQPGPCSSQQFHCGNGICIPVSKKLDCNVDCANGLDEVRPMDSFHCWQNNSVCSVVKPEGPYTQWCSRNDIFHCANGYCIPLIWVNDGVNDCGDMSDENGTYSTVRPPTTTTPMPTTANPYPEYPTTSVPPPATIDLDQTIFNNKCPRDSKDKCPNNVGPYFQCVFDGKCIPLKYFRDGKFHCVDGSDEVCPSGMVKCLTGKCGLPSENETQCDDRQVQEACNRRTMWPCKTSDFCAPIYRLLDGVADCMDCSDEDATYLDECYLGLANCDVNSVCGNVHNGTYTCTCKFGWNGDGKTCAYPHSGPAG</sequence>
<name>A0A914WVH6_9BILA</name>
<dbReference type="SUPFAM" id="SSF57424">
    <property type="entry name" value="LDL receptor-like module"/>
    <property type="match status" value="4"/>
</dbReference>
<keyword evidence="8" id="KW-1133">Transmembrane helix</keyword>
<feature type="compositionally biased region" description="Low complexity" evidence="13">
    <location>
        <begin position="860"/>
        <end position="874"/>
    </location>
</feature>
<feature type="disulfide bond" evidence="12">
    <location>
        <begin position="277"/>
        <end position="289"/>
    </location>
</feature>
<evidence type="ECO:0000256" key="5">
    <source>
        <dbReference type="ARBA" id="ARBA00022692"/>
    </source>
</evidence>
<comment type="subcellular location">
    <subcellularLocation>
        <location evidence="1">Membrane</location>
        <topology evidence="1">Single-pass membrane protein</topology>
    </subcellularLocation>
    <subcellularLocation>
        <location evidence="2">Secreted</location>
    </subcellularLocation>
</comment>
<evidence type="ECO:0000256" key="7">
    <source>
        <dbReference type="ARBA" id="ARBA00022737"/>
    </source>
</evidence>
<dbReference type="PROSITE" id="PS50026">
    <property type="entry name" value="EGF_3"/>
    <property type="match status" value="1"/>
</dbReference>
<feature type="disulfide bond" evidence="12">
    <location>
        <begin position="759"/>
        <end position="771"/>
    </location>
</feature>
<dbReference type="PANTHER" id="PTHR24270">
    <property type="entry name" value="LOW-DENSITY LIPOPROTEIN RECEPTOR-RELATED"/>
    <property type="match status" value="1"/>
</dbReference>
<dbReference type="Proteomes" id="UP000887566">
    <property type="component" value="Unplaced"/>
</dbReference>
<keyword evidence="9" id="KW-0472">Membrane</keyword>
<dbReference type="InterPro" id="IPR056861">
    <property type="entry name" value="HMCN1-like_VWA"/>
</dbReference>
<dbReference type="FunFam" id="2.10.25.10:FF:000038">
    <property type="entry name" value="Fibrillin 2"/>
    <property type="match status" value="1"/>
</dbReference>
<reference evidence="16" key="1">
    <citation type="submission" date="2022-11" db="UniProtKB">
        <authorList>
            <consortium name="WormBaseParasite"/>
        </authorList>
    </citation>
    <scope>IDENTIFICATION</scope>
</reference>
<evidence type="ECO:0000256" key="11">
    <source>
        <dbReference type="PROSITE-ProRule" id="PRU00076"/>
    </source>
</evidence>
<evidence type="ECO:0000259" key="14">
    <source>
        <dbReference type="PROSITE" id="PS50026"/>
    </source>
</evidence>
<protein>
    <submittedName>
        <fullName evidence="16">EGF-like domain-containing protein</fullName>
    </submittedName>
</protein>
<feature type="disulfide bond" evidence="12">
    <location>
        <begin position="766"/>
        <end position="784"/>
    </location>
</feature>
<evidence type="ECO:0000256" key="12">
    <source>
        <dbReference type="PROSITE-ProRule" id="PRU00124"/>
    </source>
</evidence>
<dbReference type="PANTHER" id="PTHR24270:SF62">
    <property type="entry name" value="LOW-DENSITY LIPOPROTEIN RECEPTOR-RELATED PROTEIN 2"/>
    <property type="match status" value="1"/>
</dbReference>
<feature type="disulfide bond" evidence="12">
    <location>
        <begin position="827"/>
        <end position="845"/>
    </location>
</feature>
<feature type="domain" description="EGF-like" evidence="14">
    <location>
        <begin position="1012"/>
        <end position="1053"/>
    </location>
</feature>
<keyword evidence="5" id="KW-0812">Transmembrane</keyword>
<feature type="disulfide bond" evidence="12">
    <location>
        <begin position="284"/>
        <end position="302"/>
    </location>
</feature>
<dbReference type="AlphaFoldDB" id="A0A914WVH6"/>
<evidence type="ECO:0000313" key="15">
    <source>
        <dbReference type="Proteomes" id="UP000887566"/>
    </source>
</evidence>
<evidence type="ECO:0000256" key="10">
    <source>
        <dbReference type="ARBA" id="ARBA00023157"/>
    </source>
</evidence>
<evidence type="ECO:0000256" key="13">
    <source>
        <dbReference type="SAM" id="MobiDB-lite"/>
    </source>
</evidence>
<dbReference type="Gene3D" id="4.10.400.10">
    <property type="entry name" value="Low-density Lipoprotein Receptor"/>
    <property type="match status" value="4"/>
</dbReference>
<keyword evidence="6" id="KW-0732">Signal</keyword>
<evidence type="ECO:0000313" key="16">
    <source>
        <dbReference type="WBParaSite" id="PSAMB.scaffold5285size12104.g26256.t1"/>
    </source>
</evidence>
<keyword evidence="4 11" id="KW-0245">EGF-like domain</keyword>
<evidence type="ECO:0000256" key="6">
    <source>
        <dbReference type="ARBA" id="ARBA00022729"/>
    </source>
</evidence>
<dbReference type="Gene3D" id="2.10.25.10">
    <property type="entry name" value="Laminin"/>
    <property type="match status" value="1"/>
</dbReference>
<dbReference type="PROSITE" id="PS01186">
    <property type="entry name" value="EGF_2"/>
    <property type="match status" value="1"/>
</dbReference>
<dbReference type="CDD" id="cd00112">
    <property type="entry name" value="LDLa"/>
    <property type="match status" value="4"/>
</dbReference>
<dbReference type="WBParaSite" id="PSAMB.scaffold5285size12104.g26256.t1">
    <property type="protein sequence ID" value="PSAMB.scaffold5285size12104.g26256.t1"/>
    <property type="gene ID" value="PSAMB.scaffold5285size12104.g26256"/>
</dbReference>